<dbReference type="GO" id="GO:0006629">
    <property type="term" value="P:lipid metabolic process"/>
    <property type="evidence" value="ECO:0007669"/>
    <property type="project" value="UniProtKB-ARBA"/>
</dbReference>
<evidence type="ECO:0000259" key="8">
    <source>
        <dbReference type="Pfam" id="PF07687"/>
    </source>
</evidence>
<evidence type="ECO:0000256" key="5">
    <source>
        <dbReference type="ARBA" id="ARBA00022833"/>
    </source>
</evidence>
<dbReference type="Gene3D" id="1.10.150.900">
    <property type="match status" value="1"/>
</dbReference>
<dbReference type="InterPro" id="IPR036264">
    <property type="entry name" value="Bact_exopeptidase_dim_dom"/>
</dbReference>
<dbReference type="InterPro" id="IPR011650">
    <property type="entry name" value="Peptidase_M20_dimer"/>
</dbReference>
<comment type="similarity">
    <text evidence="1">Belongs to the peptidase M20A family.</text>
</comment>
<dbReference type="GO" id="GO:0004181">
    <property type="term" value="F:metallocarboxypeptidase activity"/>
    <property type="evidence" value="ECO:0007669"/>
    <property type="project" value="InterPro"/>
</dbReference>
<feature type="active site" evidence="6">
    <location>
        <position position="129"/>
    </location>
</feature>
<dbReference type="GO" id="GO:0051603">
    <property type="term" value="P:proteolysis involved in protein catabolic process"/>
    <property type="evidence" value="ECO:0007669"/>
    <property type="project" value="TreeGrafter"/>
</dbReference>
<dbReference type="FunFam" id="1.10.150.900:FF:000003">
    <property type="entry name" value="N-fatty-acyl-amino acid synthase/hydrolase PM20D1"/>
    <property type="match status" value="1"/>
</dbReference>
<keyword evidence="2" id="KW-0645">Protease</keyword>
<evidence type="ECO:0000256" key="1">
    <source>
        <dbReference type="ARBA" id="ARBA00006247"/>
    </source>
</evidence>
<protein>
    <recommendedName>
        <fullName evidence="8">Peptidase M20 dimerisation domain-containing protein</fullName>
    </recommendedName>
</protein>
<dbReference type="PANTHER" id="PTHR45962:SF1">
    <property type="entry name" value="N-FATTY-ACYL-AMINO ACID SYNTHASE_HYDROLASE PM20D1"/>
    <property type="match status" value="1"/>
</dbReference>
<dbReference type="GO" id="GO:0016810">
    <property type="term" value="F:hydrolase activity, acting on carbon-nitrogen (but not peptide) bonds"/>
    <property type="evidence" value="ECO:0007669"/>
    <property type="project" value="UniProtKB-ARBA"/>
</dbReference>
<comment type="caution">
    <text evidence="9">The sequence shown here is derived from an EMBL/GenBank/DDBJ whole genome shotgun (WGS) entry which is preliminary data.</text>
</comment>
<dbReference type="SUPFAM" id="SSF53187">
    <property type="entry name" value="Zn-dependent exopeptidases"/>
    <property type="match status" value="1"/>
</dbReference>
<feature type="binding site" evidence="7">
    <location>
        <position position="160"/>
    </location>
    <ligand>
        <name>Zn(2+)</name>
        <dbReference type="ChEBI" id="CHEBI:29105"/>
        <label>1</label>
    </ligand>
</feature>
<dbReference type="Pfam" id="PF07687">
    <property type="entry name" value="M20_dimer"/>
    <property type="match status" value="1"/>
</dbReference>
<dbReference type="GO" id="GO:1990845">
    <property type="term" value="P:adaptive thermogenesis"/>
    <property type="evidence" value="ECO:0007669"/>
    <property type="project" value="UniProtKB-ARBA"/>
</dbReference>
<feature type="binding site" evidence="7">
    <location>
        <position position="223"/>
    </location>
    <ligand>
        <name>Zn(2+)</name>
        <dbReference type="ChEBI" id="CHEBI:29105"/>
        <label>2</label>
    </ligand>
</feature>
<name>A0A232LMS1_9EURO</name>
<feature type="domain" description="Peptidase M20 dimerisation" evidence="8">
    <location>
        <begin position="242"/>
        <end position="391"/>
    </location>
</feature>
<dbReference type="PIRSF" id="PIRSF037217">
    <property type="entry name" value="Carboxypeptidase_S"/>
    <property type="match status" value="1"/>
</dbReference>
<feature type="binding site" evidence="7">
    <location>
        <position position="127"/>
    </location>
    <ligand>
        <name>Zn(2+)</name>
        <dbReference type="ChEBI" id="CHEBI:29105"/>
        <label>2</label>
    </ligand>
</feature>
<dbReference type="InterPro" id="IPR047177">
    <property type="entry name" value="Pept_M20A"/>
</dbReference>
<gene>
    <name evidence="9" type="ORF">Egran_06783</name>
</gene>
<proteinExistence type="inferred from homology"/>
<accession>A0A232LMS1</accession>
<evidence type="ECO:0000256" key="6">
    <source>
        <dbReference type="PIRSR" id="PIRSR037217-1"/>
    </source>
</evidence>
<dbReference type="InterPro" id="IPR001261">
    <property type="entry name" value="ArgE/DapE_CS"/>
</dbReference>
<dbReference type="PROSITE" id="PS00758">
    <property type="entry name" value="ARGE_DAPE_CPG2_1"/>
    <property type="match status" value="1"/>
</dbReference>
<dbReference type="OrthoDB" id="3064516at2759"/>
<keyword evidence="5 7" id="KW-0862">Zinc</keyword>
<dbReference type="FunFam" id="3.40.630.10:FF:000027">
    <property type="entry name" value="N-fatty-acyl-amino acid synthase/hydrolase PM20D1"/>
    <property type="match status" value="1"/>
</dbReference>
<evidence type="ECO:0000313" key="10">
    <source>
        <dbReference type="Proteomes" id="UP000243515"/>
    </source>
</evidence>
<dbReference type="GO" id="GO:0005576">
    <property type="term" value="C:extracellular region"/>
    <property type="evidence" value="ECO:0007669"/>
    <property type="project" value="UniProtKB-ARBA"/>
</dbReference>
<evidence type="ECO:0000313" key="9">
    <source>
        <dbReference type="EMBL" id="OXV05449.1"/>
    </source>
</evidence>
<feature type="active site" description="Proton acceptor" evidence="6">
    <location>
        <position position="194"/>
    </location>
</feature>
<keyword evidence="4" id="KW-0378">Hydrolase</keyword>
<feature type="binding site" evidence="7">
    <location>
        <position position="505"/>
    </location>
    <ligand>
        <name>Zn(2+)</name>
        <dbReference type="ChEBI" id="CHEBI:29105"/>
        <label>1</label>
    </ligand>
</feature>
<dbReference type="GO" id="GO:0043605">
    <property type="term" value="P:amide catabolic process"/>
    <property type="evidence" value="ECO:0007669"/>
    <property type="project" value="UniProtKB-ARBA"/>
</dbReference>
<dbReference type="Gene3D" id="3.40.630.10">
    <property type="entry name" value="Zn peptidases"/>
    <property type="match status" value="1"/>
</dbReference>
<feature type="non-terminal residue" evidence="9">
    <location>
        <position position="1"/>
    </location>
</feature>
<keyword evidence="3 7" id="KW-0479">Metal-binding</keyword>
<dbReference type="Gene3D" id="3.30.70.360">
    <property type="match status" value="1"/>
</dbReference>
<reference evidence="9 10" key="1">
    <citation type="journal article" date="2015" name="Environ. Microbiol.">
        <title>Metagenome sequence of Elaphomyces granulatus from sporocarp tissue reveals Ascomycota ectomycorrhizal fingerprints of genome expansion and a Proteobacteria-rich microbiome.</title>
        <authorList>
            <person name="Quandt C.A."/>
            <person name="Kohler A."/>
            <person name="Hesse C.N."/>
            <person name="Sharpton T.J."/>
            <person name="Martin F."/>
            <person name="Spatafora J.W."/>
        </authorList>
    </citation>
    <scope>NUCLEOTIDE SEQUENCE [LARGE SCALE GENOMIC DNA]</scope>
    <source>
        <strain evidence="9 10">OSC145934</strain>
    </source>
</reference>
<dbReference type="GO" id="GO:0006520">
    <property type="term" value="P:amino acid metabolic process"/>
    <property type="evidence" value="ECO:0007669"/>
    <property type="project" value="UniProtKB-ARBA"/>
</dbReference>
<feature type="binding site" evidence="7">
    <location>
        <position position="160"/>
    </location>
    <ligand>
        <name>Zn(2+)</name>
        <dbReference type="ChEBI" id="CHEBI:29105"/>
        <label>2</label>
    </ligand>
</feature>
<keyword evidence="10" id="KW-1185">Reference proteome</keyword>
<evidence type="ECO:0000256" key="2">
    <source>
        <dbReference type="ARBA" id="ARBA00022670"/>
    </source>
</evidence>
<sequence length="536" mass="59618">LWTGYQTPTVGCFEKQDSTNWCPLPEDIAPRDDGLKGSDHLNTPEVIARQVERLSLAVSMPTENFDDNGDVDEDPRWATFDKFHEVLKKLFPLVHQNFALQKVNRYGLLYTLKGTNSSLKPILLTAHQDVVPAGPASSWTHPPFSPYYDGDFLWGRGSTDCKNVLIGIMSALEDILSQSFVPHRTVVLAFGFDEETGGVRGAATLAKTLLKEWGNDSFVLILDEGGMEVQTLGDVMYALPAVAEKGYHDVRLTLRTTGGHSSTPPPHTGIGIMAQLVVALEKEPYVPRLTQTNPFRRVQECKAKYSPDRVPPWLKSSLESGDEERIARKLAENAEAERWLMQTSQAVDLIAGGIKVNALPELVEVLVNHRIAPHQSIEWVNEHIKKVLTPLAEGLGIEVIGPDNMMPISNNLTLTSQFTTGKLTFSSPHSLEVAPISPTKDSSVWALFGGTIRYVFENTDNGRGKTVVPVGGIMTGNTDTQHYWNLTRNIYRFSPVRKGARLNAHTVDERMEMKAHVEGMRIYYDLIRNFDAWSGE</sequence>
<dbReference type="EMBL" id="NPHW01006958">
    <property type="protein sequence ID" value="OXV05449.1"/>
    <property type="molecule type" value="Genomic_DNA"/>
</dbReference>
<dbReference type="InterPro" id="IPR002933">
    <property type="entry name" value="Peptidase_M20"/>
</dbReference>
<evidence type="ECO:0000256" key="7">
    <source>
        <dbReference type="PIRSR" id="PIRSR037217-2"/>
    </source>
</evidence>
<dbReference type="GO" id="GO:0046872">
    <property type="term" value="F:metal ion binding"/>
    <property type="evidence" value="ECO:0007669"/>
    <property type="project" value="UniProtKB-KW"/>
</dbReference>
<dbReference type="GO" id="GO:0000328">
    <property type="term" value="C:fungal-type vacuole lumen"/>
    <property type="evidence" value="ECO:0007669"/>
    <property type="project" value="TreeGrafter"/>
</dbReference>
<organism evidence="9 10">
    <name type="scientific">Elaphomyces granulatus</name>
    <dbReference type="NCBI Taxonomy" id="519963"/>
    <lineage>
        <taxon>Eukaryota</taxon>
        <taxon>Fungi</taxon>
        <taxon>Dikarya</taxon>
        <taxon>Ascomycota</taxon>
        <taxon>Pezizomycotina</taxon>
        <taxon>Eurotiomycetes</taxon>
        <taxon>Eurotiomycetidae</taxon>
        <taxon>Eurotiales</taxon>
        <taxon>Elaphomycetaceae</taxon>
        <taxon>Elaphomyces</taxon>
    </lineage>
</organism>
<dbReference type="Pfam" id="PF01546">
    <property type="entry name" value="Peptidase_M20"/>
    <property type="match status" value="1"/>
</dbReference>
<dbReference type="SUPFAM" id="SSF55031">
    <property type="entry name" value="Bacterial exopeptidase dimerisation domain"/>
    <property type="match status" value="1"/>
</dbReference>
<evidence type="ECO:0000256" key="3">
    <source>
        <dbReference type="ARBA" id="ARBA00022723"/>
    </source>
</evidence>
<dbReference type="Proteomes" id="UP000243515">
    <property type="component" value="Unassembled WGS sequence"/>
</dbReference>
<evidence type="ECO:0000256" key="4">
    <source>
        <dbReference type="ARBA" id="ARBA00022801"/>
    </source>
</evidence>
<feature type="binding site" evidence="7">
    <location>
        <position position="195"/>
    </location>
    <ligand>
        <name>Zn(2+)</name>
        <dbReference type="ChEBI" id="CHEBI:29105"/>
        <label>1</label>
    </ligand>
</feature>
<dbReference type="CDD" id="cd05674">
    <property type="entry name" value="M20_yscS"/>
    <property type="match status" value="1"/>
</dbReference>
<dbReference type="GO" id="GO:0043604">
    <property type="term" value="P:amide biosynthetic process"/>
    <property type="evidence" value="ECO:0007669"/>
    <property type="project" value="UniProtKB-ARBA"/>
</dbReference>
<dbReference type="PROSITE" id="PS00759">
    <property type="entry name" value="ARGE_DAPE_CPG2_2"/>
    <property type="match status" value="1"/>
</dbReference>
<dbReference type="InterPro" id="IPR017141">
    <property type="entry name" value="Pept_M20_carboxypep"/>
</dbReference>
<dbReference type="PANTHER" id="PTHR45962">
    <property type="entry name" value="N-FATTY-ACYL-AMINO ACID SYNTHASE/HYDROLASE PM20D1"/>
    <property type="match status" value="1"/>
</dbReference>
<dbReference type="AlphaFoldDB" id="A0A232LMS1"/>